<gene>
    <name evidence="7" type="ORF">QBC36DRAFT_319516</name>
</gene>
<dbReference type="InterPro" id="IPR051018">
    <property type="entry name" value="Bacteriophage_GH24"/>
</dbReference>
<dbReference type="Gene3D" id="1.10.530.40">
    <property type="match status" value="1"/>
</dbReference>
<dbReference type="HAMAP" id="MF_04110">
    <property type="entry name" value="ENDOLYSIN_T4"/>
    <property type="match status" value="1"/>
</dbReference>
<dbReference type="Gene3D" id="2.30.30.40">
    <property type="entry name" value="SH3 Domains"/>
    <property type="match status" value="1"/>
</dbReference>
<dbReference type="InterPro" id="IPR034690">
    <property type="entry name" value="Endolysin_T4_type"/>
</dbReference>
<protein>
    <submittedName>
        <fullName evidence="7">Lysozyme-like domain-containing protein</fullName>
    </submittedName>
</protein>
<dbReference type="AlphaFoldDB" id="A0AAN6WEP6"/>
<dbReference type="SUPFAM" id="SSF53955">
    <property type="entry name" value="Lysozyme-like"/>
    <property type="match status" value="1"/>
</dbReference>
<dbReference type="Pfam" id="PF00959">
    <property type="entry name" value="Phage_lysozyme"/>
    <property type="match status" value="1"/>
</dbReference>
<evidence type="ECO:0000313" key="8">
    <source>
        <dbReference type="Proteomes" id="UP001302321"/>
    </source>
</evidence>
<dbReference type="InterPro" id="IPR002196">
    <property type="entry name" value="Glyco_hydro_24"/>
</dbReference>
<dbReference type="EMBL" id="MU866095">
    <property type="protein sequence ID" value="KAK4180679.1"/>
    <property type="molecule type" value="Genomic_DNA"/>
</dbReference>
<name>A0AAN6WEP6_9PEZI</name>
<sequence>MIVMIKGSRYPTAQTFRSFVGTQALAPSTSRQNQSKTFLVGSRNRPFTQFKMKSATLPLLIAGVTVAAAYPITGDVVNCRSGPGTGYSVVKQYTQGQDVTITCQIEGTNVNGVTIWDKTADGNCYVSDYYVQTGVNGYVTGRCSGACSAPKSNQATVDLIAEFEGFEPDVYIDPTGNPTVGYGHLCQQTGCAEVPYPIPLSQADGKRLLASDMARFEQCITTMITGATLNLNQYGALISWSFNMGCGAAQTSTLVARLNRGENVNTVLAEELPRWVYGGGVVLPGLVRRRNAEVALARTAGSGPALPAQC</sequence>
<reference evidence="7" key="2">
    <citation type="submission" date="2023-05" db="EMBL/GenBank/DDBJ databases">
        <authorList>
            <consortium name="Lawrence Berkeley National Laboratory"/>
            <person name="Steindorff A."/>
            <person name="Hensen N."/>
            <person name="Bonometti L."/>
            <person name="Westerberg I."/>
            <person name="Brannstrom I.O."/>
            <person name="Guillou S."/>
            <person name="Cros-Aarteil S."/>
            <person name="Calhoun S."/>
            <person name="Haridas S."/>
            <person name="Kuo A."/>
            <person name="Mondo S."/>
            <person name="Pangilinan J."/>
            <person name="Riley R."/>
            <person name="Labutti K."/>
            <person name="Andreopoulos B."/>
            <person name="Lipzen A."/>
            <person name="Chen C."/>
            <person name="Yanf M."/>
            <person name="Daum C."/>
            <person name="Ng V."/>
            <person name="Clum A."/>
            <person name="Ohm R."/>
            <person name="Martin F."/>
            <person name="Silar P."/>
            <person name="Natvig D."/>
            <person name="Lalanne C."/>
            <person name="Gautier V."/>
            <person name="Ament-Velasquez S.L."/>
            <person name="Kruys A."/>
            <person name="Hutchinson M.I."/>
            <person name="Powell A.J."/>
            <person name="Barry K."/>
            <person name="Miller A.N."/>
            <person name="Grigoriev I.V."/>
            <person name="Debuchy R."/>
            <person name="Gladieux P."/>
            <person name="Thoren M.H."/>
            <person name="Johannesson H."/>
        </authorList>
    </citation>
    <scope>NUCLEOTIDE SEQUENCE</scope>
    <source>
        <strain evidence="7">CBS 892.96</strain>
    </source>
</reference>
<dbReference type="GO" id="GO:0009253">
    <property type="term" value="P:peptidoglycan catabolic process"/>
    <property type="evidence" value="ECO:0007669"/>
    <property type="project" value="InterPro"/>
</dbReference>
<comment type="catalytic activity">
    <reaction evidence="1">
        <text>Hydrolysis of (1-&gt;4)-beta-linkages between N-acetylmuramic acid and N-acetyl-D-glucosamine residues in a peptidoglycan and between N-acetyl-D-glucosamine residues in chitodextrins.</text>
        <dbReference type="EC" id="3.2.1.17"/>
    </reaction>
</comment>
<evidence type="ECO:0000256" key="1">
    <source>
        <dbReference type="ARBA" id="ARBA00000632"/>
    </source>
</evidence>
<dbReference type="GO" id="GO:0016998">
    <property type="term" value="P:cell wall macromolecule catabolic process"/>
    <property type="evidence" value="ECO:0007669"/>
    <property type="project" value="InterPro"/>
</dbReference>
<evidence type="ECO:0000256" key="4">
    <source>
        <dbReference type="ARBA" id="ARBA00022801"/>
    </source>
</evidence>
<dbReference type="CDD" id="cd00737">
    <property type="entry name" value="lyz_endolysin_autolysin"/>
    <property type="match status" value="1"/>
</dbReference>
<proteinExistence type="inferred from homology"/>
<evidence type="ECO:0000256" key="2">
    <source>
        <dbReference type="ARBA" id="ARBA00022529"/>
    </source>
</evidence>
<dbReference type="InterPro" id="IPR023346">
    <property type="entry name" value="Lysozyme-like_dom_sf"/>
</dbReference>
<dbReference type="Proteomes" id="UP001302321">
    <property type="component" value="Unassembled WGS sequence"/>
</dbReference>
<keyword evidence="4" id="KW-0378">Hydrolase</keyword>
<keyword evidence="8" id="KW-1185">Reference proteome</keyword>
<dbReference type="GO" id="GO:0042742">
    <property type="term" value="P:defense response to bacterium"/>
    <property type="evidence" value="ECO:0007669"/>
    <property type="project" value="UniProtKB-KW"/>
</dbReference>
<dbReference type="GO" id="GO:0003796">
    <property type="term" value="F:lysozyme activity"/>
    <property type="evidence" value="ECO:0007669"/>
    <property type="project" value="UniProtKB-EC"/>
</dbReference>
<dbReference type="PANTHER" id="PTHR38107:SF3">
    <property type="entry name" value="LYSOZYME RRRD-RELATED"/>
    <property type="match status" value="1"/>
</dbReference>
<dbReference type="InterPro" id="IPR023347">
    <property type="entry name" value="Lysozyme_dom_sf"/>
</dbReference>
<keyword evidence="3" id="KW-0081">Bacteriolytic enzyme</keyword>
<keyword evidence="2" id="KW-0929">Antimicrobial</keyword>
<accession>A0AAN6WEP6</accession>
<evidence type="ECO:0000313" key="7">
    <source>
        <dbReference type="EMBL" id="KAK4180679.1"/>
    </source>
</evidence>
<evidence type="ECO:0000256" key="3">
    <source>
        <dbReference type="ARBA" id="ARBA00022638"/>
    </source>
</evidence>
<dbReference type="InterPro" id="IPR033907">
    <property type="entry name" value="Endolysin_autolysin"/>
</dbReference>
<evidence type="ECO:0000256" key="6">
    <source>
        <dbReference type="ARBA" id="ARBA00023295"/>
    </source>
</evidence>
<organism evidence="7 8">
    <name type="scientific">Triangularia setosa</name>
    <dbReference type="NCBI Taxonomy" id="2587417"/>
    <lineage>
        <taxon>Eukaryota</taxon>
        <taxon>Fungi</taxon>
        <taxon>Dikarya</taxon>
        <taxon>Ascomycota</taxon>
        <taxon>Pezizomycotina</taxon>
        <taxon>Sordariomycetes</taxon>
        <taxon>Sordariomycetidae</taxon>
        <taxon>Sordariales</taxon>
        <taxon>Podosporaceae</taxon>
        <taxon>Triangularia</taxon>
    </lineage>
</organism>
<evidence type="ECO:0000256" key="5">
    <source>
        <dbReference type="ARBA" id="ARBA00023200"/>
    </source>
</evidence>
<dbReference type="PANTHER" id="PTHR38107">
    <property type="match status" value="1"/>
</dbReference>
<keyword evidence="6" id="KW-0326">Glycosidase</keyword>
<reference evidence="7" key="1">
    <citation type="journal article" date="2023" name="Mol. Phylogenet. Evol.">
        <title>Genome-scale phylogeny and comparative genomics of the fungal order Sordariales.</title>
        <authorList>
            <person name="Hensen N."/>
            <person name="Bonometti L."/>
            <person name="Westerberg I."/>
            <person name="Brannstrom I.O."/>
            <person name="Guillou S."/>
            <person name="Cros-Aarteil S."/>
            <person name="Calhoun S."/>
            <person name="Haridas S."/>
            <person name="Kuo A."/>
            <person name="Mondo S."/>
            <person name="Pangilinan J."/>
            <person name="Riley R."/>
            <person name="LaButti K."/>
            <person name="Andreopoulos B."/>
            <person name="Lipzen A."/>
            <person name="Chen C."/>
            <person name="Yan M."/>
            <person name="Daum C."/>
            <person name="Ng V."/>
            <person name="Clum A."/>
            <person name="Steindorff A."/>
            <person name="Ohm R.A."/>
            <person name="Martin F."/>
            <person name="Silar P."/>
            <person name="Natvig D.O."/>
            <person name="Lalanne C."/>
            <person name="Gautier V."/>
            <person name="Ament-Velasquez S.L."/>
            <person name="Kruys A."/>
            <person name="Hutchinson M.I."/>
            <person name="Powell A.J."/>
            <person name="Barry K."/>
            <person name="Miller A.N."/>
            <person name="Grigoriev I.V."/>
            <person name="Debuchy R."/>
            <person name="Gladieux P."/>
            <person name="Hiltunen Thoren M."/>
            <person name="Johannesson H."/>
        </authorList>
    </citation>
    <scope>NUCLEOTIDE SEQUENCE</scope>
    <source>
        <strain evidence="7">CBS 892.96</strain>
    </source>
</reference>
<dbReference type="GO" id="GO:0031640">
    <property type="term" value="P:killing of cells of another organism"/>
    <property type="evidence" value="ECO:0007669"/>
    <property type="project" value="UniProtKB-KW"/>
</dbReference>
<keyword evidence="5" id="KW-1035">Host cytoplasm</keyword>
<comment type="caution">
    <text evidence="7">The sequence shown here is derived from an EMBL/GenBank/DDBJ whole genome shotgun (WGS) entry which is preliminary data.</text>
</comment>